<evidence type="ECO:0000256" key="2">
    <source>
        <dbReference type="ARBA" id="ARBA00023125"/>
    </source>
</evidence>
<dbReference type="Gene3D" id="1.10.10.10">
    <property type="entry name" value="Winged helix-like DNA-binding domain superfamily/Winged helix DNA-binding domain"/>
    <property type="match status" value="1"/>
</dbReference>
<comment type="subcellular location">
    <subcellularLocation>
        <location evidence="1">Nucleus</location>
    </subcellularLocation>
</comment>
<feature type="region of interest" description="Disordered" evidence="5">
    <location>
        <begin position="201"/>
        <end position="253"/>
    </location>
</feature>
<comment type="similarity">
    <text evidence="4">Belongs to the HSF family.</text>
</comment>
<dbReference type="PANTHER" id="PTHR10015">
    <property type="entry name" value="HEAT SHOCK TRANSCRIPTION FACTOR"/>
    <property type="match status" value="1"/>
</dbReference>
<dbReference type="Proteomes" id="UP001153069">
    <property type="component" value="Unassembled WGS sequence"/>
</dbReference>
<feature type="region of interest" description="Disordered" evidence="5">
    <location>
        <begin position="1"/>
        <end position="99"/>
    </location>
</feature>
<protein>
    <submittedName>
        <fullName evidence="7">HSF-type DNA-binding</fullName>
    </submittedName>
</protein>
<dbReference type="GO" id="GO:0005634">
    <property type="term" value="C:nucleus"/>
    <property type="evidence" value="ECO:0007669"/>
    <property type="project" value="UniProtKB-SubCell"/>
</dbReference>
<dbReference type="GO" id="GO:0003700">
    <property type="term" value="F:DNA-binding transcription factor activity"/>
    <property type="evidence" value="ECO:0007669"/>
    <property type="project" value="InterPro"/>
</dbReference>
<feature type="compositionally biased region" description="Basic and acidic residues" evidence="5">
    <location>
        <begin position="8"/>
        <end position="21"/>
    </location>
</feature>
<dbReference type="PANTHER" id="PTHR10015:SF206">
    <property type="entry name" value="HSF-TYPE DNA-BINDING DOMAIN-CONTAINING PROTEIN"/>
    <property type="match status" value="1"/>
</dbReference>
<dbReference type="EMBL" id="CAICTM010000225">
    <property type="protein sequence ID" value="CAB9505295.1"/>
    <property type="molecule type" value="Genomic_DNA"/>
</dbReference>
<dbReference type="InterPro" id="IPR036390">
    <property type="entry name" value="WH_DNA-bd_sf"/>
</dbReference>
<dbReference type="InterPro" id="IPR036388">
    <property type="entry name" value="WH-like_DNA-bd_sf"/>
</dbReference>
<dbReference type="InterPro" id="IPR000232">
    <property type="entry name" value="HSF_DNA-bd"/>
</dbReference>
<sequence length="648" mass="70890">MMNVPPGEGKESPTESSERTEQTQADELSQPARMPQDRKRAAQEANLDSEDEEDEQQEEGSATLSVDAEEGEEDRKPSPDKPEEEEEDSSSEDENYVLDQNRFPDKVRYLLDEQIAPDAIWWLPEGDALAVNRDAFSMQLLIRHFRGNKFSSVTRNFNRWGFRRVPDERVPEGVLGYTHDKFLRGRPGLLKKLKKEVYIKKEKDDKDEGGDKKQPRKKARTKGSPRKAPPSAATQAALGAEGPGLRTDRSGSLALQSQLSADLALSSAATANRADQIVPPTGAPPASLLQRYEQENARSMLGALGRETATSASSSLAQRLAILQSIGRDQHPLTAAEVHRLSAIQNSAPADAGLRLTAIQDSFPMSDAARLSMLSAGTDQMDSLQARRLAALQASTVEQPDPWLAMMASSRGQSASSLQPASNSMFPPGSQQGGLNSSAFRQLPGSTGGLLQNEDLLQRLSRQRQLDAHQQLQPSFPTLPQGRRSISSLDTTDPAVLRLLASHNRIPDSLSGLSNPSAVSERFGQDIFLRNRRSSQQLDASQLRSLTSPTNQLPSQVSTLTDYAGRNHADITAQLLQPQLQQSLLHGAMNAGEHGINGQMMFRPQPGGVHPRLGRLSVAGPHGQIAFDDEALRREQMERREEAKRGGL</sequence>
<feature type="compositionally biased region" description="Polar residues" evidence="5">
    <location>
        <begin position="468"/>
        <end position="488"/>
    </location>
</feature>
<organism evidence="7 8">
    <name type="scientific">Seminavis robusta</name>
    <dbReference type="NCBI Taxonomy" id="568900"/>
    <lineage>
        <taxon>Eukaryota</taxon>
        <taxon>Sar</taxon>
        <taxon>Stramenopiles</taxon>
        <taxon>Ochrophyta</taxon>
        <taxon>Bacillariophyta</taxon>
        <taxon>Bacillariophyceae</taxon>
        <taxon>Bacillariophycidae</taxon>
        <taxon>Naviculales</taxon>
        <taxon>Naviculaceae</taxon>
        <taxon>Seminavis</taxon>
    </lineage>
</organism>
<feature type="compositionally biased region" description="Acidic residues" evidence="5">
    <location>
        <begin position="82"/>
        <end position="96"/>
    </location>
</feature>
<gene>
    <name evidence="7" type="ORF">SEMRO_226_G092120.1</name>
</gene>
<dbReference type="Pfam" id="PF00447">
    <property type="entry name" value="HSF_DNA-bind"/>
    <property type="match status" value="1"/>
</dbReference>
<feature type="compositionally biased region" description="Basic residues" evidence="5">
    <location>
        <begin position="214"/>
        <end position="225"/>
    </location>
</feature>
<feature type="domain" description="HSF-type DNA-binding" evidence="6">
    <location>
        <begin position="99"/>
        <end position="196"/>
    </location>
</feature>
<accession>A0A9N8DRC3</accession>
<evidence type="ECO:0000313" key="7">
    <source>
        <dbReference type="EMBL" id="CAB9505295.1"/>
    </source>
</evidence>
<keyword evidence="3" id="KW-0539">Nucleus</keyword>
<name>A0A9N8DRC3_9STRA</name>
<comment type="caution">
    <text evidence="7">The sequence shown here is derived from an EMBL/GenBank/DDBJ whole genome shotgun (WGS) entry which is preliminary data.</text>
</comment>
<proteinExistence type="inferred from homology"/>
<dbReference type="SUPFAM" id="SSF46785">
    <property type="entry name" value="Winged helix' DNA-binding domain"/>
    <property type="match status" value="1"/>
</dbReference>
<feature type="compositionally biased region" description="Acidic residues" evidence="5">
    <location>
        <begin position="47"/>
        <end position="58"/>
    </location>
</feature>
<evidence type="ECO:0000313" key="8">
    <source>
        <dbReference type="Proteomes" id="UP001153069"/>
    </source>
</evidence>
<dbReference type="GO" id="GO:0043565">
    <property type="term" value="F:sequence-specific DNA binding"/>
    <property type="evidence" value="ECO:0007669"/>
    <property type="project" value="InterPro"/>
</dbReference>
<evidence type="ECO:0000256" key="3">
    <source>
        <dbReference type="ARBA" id="ARBA00023242"/>
    </source>
</evidence>
<keyword evidence="8" id="KW-1185">Reference proteome</keyword>
<keyword evidence="2 7" id="KW-0238">DNA-binding</keyword>
<feature type="region of interest" description="Disordered" evidence="5">
    <location>
        <begin position="464"/>
        <end position="488"/>
    </location>
</feature>
<reference evidence="7" key="1">
    <citation type="submission" date="2020-06" db="EMBL/GenBank/DDBJ databases">
        <authorList>
            <consortium name="Plant Systems Biology data submission"/>
        </authorList>
    </citation>
    <scope>NUCLEOTIDE SEQUENCE</scope>
    <source>
        <strain evidence="7">D6</strain>
    </source>
</reference>
<dbReference type="AlphaFoldDB" id="A0A9N8DRC3"/>
<feature type="compositionally biased region" description="Basic and acidic residues" evidence="5">
    <location>
        <begin position="201"/>
        <end position="213"/>
    </location>
</feature>
<dbReference type="SMART" id="SM00415">
    <property type="entry name" value="HSF"/>
    <property type="match status" value="1"/>
</dbReference>
<evidence type="ECO:0000259" key="6">
    <source>
        <dbReference type="SMART" id="SM00415"/>
    </source>
</evidence>
<evidence type="ECO:0000256" key="5">
    <source>
        <dbReference type="SAM" id="MobiDB-lite"/>
    </source>
</evidence>
<feature type="region of interest" description="Disordered" evidence="5">
    <location>
        <begin position="411"/>
        <end position="433"/>
    </location>
</feature>
<evidence type="ECO:0000256" key="1">
    <source>
        <dbReference type="ARBA" id="ARBA00004123"/>
    </source>
</evidence>
<evidence type="ECO:0000256" key="4">
    <source>
        <dbReference type="RuleBase" id="RU004020"/>
    </source>
</evidence>